<protein>
    <submittedName>
        <fullName evidence="1">Uncharacterized protein</fullName>
    </submittedName>
</protein>
<accession>A0A7C9EXK1</accession>
<reference evidence="1" key="2">
    <citation type="submission" date="2020-07" db="EMBL/GenBank/DDBJ databases">
        <authorList>
            <person name="Vera ALvarez R."/>
            <person name="Arias-Moreno D.M."/>
            <person name="Jimenez-Jacinto V."/>
            <person name="Jimenez-Bremont J.F."/>
            <person name="Swaminathan K."/>
            <person name="Moose S.P."/>
            <person name="Guerrero-Gonzalez M.L."/>
            <person name="Marino-Ramirez L."/>
            <person name="Landsman D."/>
            <person name="Rodriguez-Kessler M."/>
            <person name="Delgado-Sanchez P."/>
        </authorList>
    </citation>
    <scope>NUCLEOTIDE SEQUENCE</scope>
    <source>
        <tissue evidence="1">Cladode</tissue>
    </source>
</reference>
<proteinExistence type="predicted"/>
<dbReference type="AlphaFoldDB" id="A0A7C9EXK1"/>
<dbReference type="EMBL" id="GISG01286474">
    <property type="protein sequence ID" value="MBA4680322.1"/>
    <property type="molecule type" value="Transcribed_RNA"/>
</dbReference>
<sequence>MPKCCTPNICKFCNLTEHAQNWSYNFLVLTNKKYENFHLKIYFMNTICTTCCTINQSLQHPPTAGVISIPFKQYSIKELHKILYASISRKGQCLCQTKQCTKIILGSSQLIVDSSLSNCICMLQSFNMKSCSMACSLSMSSLQDHC</sequence>
<reference evidence="1" key="1">
    <citation type="journal article" date="2013" name="J. Plant Res.">
        <title>Effect of fungi and light on seed germination of three Opuntia species from semiarid lands of central Mexico.</title>
        <authorList>
            <person name="Delgado-Sanchez P."/>
            <person name="Jimenez-Bremont J.F."/>
            <person name="Guerrero-Gonzalez Mde L."/>
            <person name="Flores J."/>
        </authorList>
    </citation>
    <scope>NUCLEOTIDE SEQUENCE</scope>
    <source>
        <tissue evidence="1">Cladode</tissue>
    </source>
</reference>
<organism evidence="1">
    <name type="scientific">Opuntia streptacantha</name>
    <name type="common">Prickly pear cactus</name>
    <name type="synonym">Opuntia cardona</name>
    <dbReference type="NCBI Taxonomy" id="393608"/>
    <lineage>
        <taxon>Eukaryota</taxon>
        <taxon>Viridiplantae</taxon>
        <taxon>Streptophyta</taxon>
        <taxon>Embryophyta</taxon>
        <taxon>Tracheophyta</taxon>
        <taxon>Spermatophyta</taxon>
        <taxon>Magnoliopsida</taxon>
        <taxon>eudicotyledons</taxon>
        <taxon>Gunneridae</taxon>
        <taxon>Pentapetalae</taxon>
        <taxon>Caryophyllales</taxon>
        <taxon>Cactineae</taxon>
        <taxon>Cactaceae</taxon>
        <taxon>Opuntioideae</taxon>
        <taxon>Opuntia</taxon>
    </lineage>
</organism>
<name>A0A7C9EXK1_OPUST</name>
<evidence type="ECO:0000313" key="1">
    <source>
        <dbReference type="EMBL" id="MBA4680322.1"/>
    </source>
</evidence>